<reference evidence="1" key="1">
    <citation type="submission" date="2022-08" db="EMBL/GenBank/DDBJ databases">
        <title>A Global Phylogenomic Analysis of the Shiitake Genus Lentinula.</title>
        <authorList>
            <consortium name="DOE Joint Genome Institute"/>
            <person name="Sierra-Patev S."/>
            <person name="Min B."/>
            <person name="Naranjo-Ortiz M."/>
            <person name="Looney B."/>
            <person name="Konkel Z."/>
            <person name="Slot J.C."/>
            <person name="Sakamoto Y."/>
            <person name="Steenwyk J.L."/>
            <person name="Rokas A."/>
            <person name="Carro J."/>
            <person name="Camarero S."/>
            <person name="Ferreira P."/>
            <person name="Molpeceres G."/>
            <person name="Ruiz-Duenas F.J."/>
            <person name="Serrano A."/>
            <person name="Henrissat B."/>
            <person name="Drula E."/>
            <person name="Hughes K.W."/>
            <person name="Mata J.L."/>
            <person name="Ishikawa N.K."/>
            <person name="Vargas-Isla R."/>
            <person name="Ushijima S."/>
            <person name="Smith C.A."/>
            <person name="Ahrendt S."/>
            <person name="Andreopoulos W."/>
            <person name="He G."/>
            <person name="Labutti K."/>
            <person name="Lipzen A."/>
            <person name="Ng V."/>
            <person name="Riley R."/>
            <person name="Sandor L."/>
            <person name="Barry K."/>
            <person name="Martinez A.T."/>
            <person name="Xiao Y."/>
            <person name="Gibbons J.G."/>
            <person name="Terashima K."/>
            <person name="Grigoriev I.V."/>
            <person name="Hibbett D.S."/>
        </authorList>
    </citation>
    <scope>NUCLEOTIDE SEQUENCE</scope>
    <source>
        <strain evidence="1">RHP3577 ss4</strain>
    </source>
</reference>
<evidence type="ECO:0000313" key="2">
    <source>
        <dbReference type="Proteomes" id="UP001150217"/>
    </source>
</evidence>
<gene>
    <name evidence="1" type="ORF">C8R41DRAFT_752463</name>
</gene>
<organism evidence="1 2">
    <name type="scientific">Lentinula lateritia</name>
    <dbReference type="NCBI Taxonomy" id="40482"/>
    <lineage>
        <taxon>Eukaryota</taxon>
        <taxon>Fungi</taxon>
        <taxon>Dikarya</taxon>
        <taxon>Basidiomycota</taxon>
        <taxon>Agaricomycotina</taxon>
        <taxon>Agaricomycetes</taxon>
        <taxon>Agaricomycetidae</taxon>
        <taxon>Agaricales</taxon>
        <taxon>Marasmiineae</taxon>
        <taxon>Omphalotaceae</taxon>
        <taxon>Lentinula</taxon>
    </lineage>
</organism>
<proteinExistence type="predicted"/>
<name>A0ABQ8VWU9_9AGAR</name>
<comment type="caution">
    <text evidence="1">The sequence shown here is derived from an EMBL/GenBank/DDBJ whole genome shotgun (WGS) entry which is preliminary data.</text>
</comment>
<protein>
    <recommendedName>
        <fullName evidence="3">Reverse transcriptase zinc-binding domain-containing protein</fullName>
    </recommendedName>
</protein>
<keyword evidence="2" id="KW-1185">Reference proteome</keyword>
<dbReference type="EMBL" id="JANVFT010000007">
    <property type="protein sequence ID" value="KAJ4500082.1"/>
    <property type="molecule type" value="Genomic_DNA"/>
</dbReference>
<dbReference type="Proteomes" id="UP001150217">
    <property type="component" value="Unassembled WGS sequence"/>
</dbReference>
<accession>A0ABQ8VWU9</accession>
<evidence type="ECO:0000313" key="1">
    <source>
        <dbReference type="EMBL" id="KAJ4500082.1"/>
    </source>
</evidence>
<sequence length="376" mass="43328">MYGTDRQAAELYDILKAVEATPAEEPLKIELQAKETVELLTDQLPDIEDRGYIGISNKKILSKVANSLRKRRTQTFLRKAPPDDKAAKNSAKIGSTLINRLVIEASPDPRLEQSGAKLSSMTQALAYKAIREQRMKKYSRRNCTSMNIAKAQASMTNIHKKNPTRKEIWKGLRHGDFTREARHFLIMTAHDAYMVGTHWDKFNQRPDLQIRATCRKCNVTKTMEHILTECNCNGQKTVWRLVEELWEKKGHKWRSIDLGIILTCGLPTLGKNKSTQGDSRLYRIIISDSARLIWLIRNKRVCNDDGQEASEIEIRNKWIAMMNKRLQIDREMTHQKFEKKALSKTLVLATWERTLLDENQLEGNWIQTNSEVLVGI</sequence>
<evidence type="ECO:0008006" key="3">
    <source>
        <dbReference type="Google" id="ProtNLM"/>
    </source>
</evidence>